<comment type="caution">
    <text evidence="1">The sequence shown here is derived from an EMBL/GenBank/DDBJ whole genome shotgun (WGS) entry which is preliminary data.</text>
</comment>
<dbReference type="AlphaFoldDB" id="A0A9R1UTR6"/>
<reference evidence="1 2" key="1">
    <citation type="journal article" date="2017" name="Nat. Commun.">
        <title>Genome assembly with in vitro proximity ligation data and whole-genome triplication in lettuce.</title>
        <authorList>
            <person name="Reyes-Chin-Wo S."/>
            <person name="Wang Z."/>
            <person name="Yang X."/>
            <person name="Kozik A."/>
            <person name="Arikit S."/>
            <person name="Song C."/>
            <person name="Xia L."/>
            <person name="Froenicke L."/>
            <person name="Lavelle D.O."/>
            <person name="Truco M.J."/>
            <person name="Xia R."/>
            <person name="Zhu S."/>
            <person name="Xu C."/>
            <person name="Xu H."/>
            <person name="Xu X."/>
            <person name="Cox K."/>
            <person name="Korf I."/>
            <person name="Meyers B.C."/>
            <person name="Michelmore R.W."/>
        </authorList>
    </citation>
    <scope>NUCLEOTIDE SEQUENCE [LARGE SCALE GENOMIC DNA]</scope>
    <source>
        <strain evidence="2">cv. Salinas</strain>
        <tissue evidence="1">Seedlings</tissue>
    </source>
</reference>
<sequence>MYNRKENEYLSASYKTYVDYFLDVAFLMKKPPIRRKDDVKLHLLQHEFTPNYTTWWAHGESTATFRHEVQPPNVMEDDELDGCTHMVMDAIGSIDNFKFNQEEQVPNPYAKGFYYMLHDVDEPLWVGCQIYSKLQASSELLNWKSEYNIPEDAYDHILSMIKRMLPPSEKLVGNFYETKNHDRYKSDRLSMVPYLRMRYLPVAPRLKREPGLMAHLSDGDAWKHLDSKHPEFASDPGNVRLWWYELKLKLPPTQLELFEKTHRTKKSNTEYITPKAKIVVNVMVTRYGDDSDSHPTYDHGLWIEASGGIKKGRVLGFGYVSDPQRFLMPSLVAPSTTSDNLEVIMVRICEEMNEELKSERDEMKQALLAECTEIEAQKQEIAKMYNEILKLAQGNSTN</sequence>
<proteinExistence type="predicted"/>
<evidence type="ECO:0000313" key="2">
    <source>
        <dbReference type="Proteomes" id="UP000235145"/>
    </source>
</evidence>
<dbReference type="Proteomes" id="UP000235145">
    <property type="component" value="Unassembled WGS sequence"/>
</dbReference>
<name>A0A9R1UTR6_LACSA</name>
<accession>A0A9R1UTR6</accession>
<keyword evidence="2" id="KW-1185">Reference proteome</keyword>
<evidence type="ECO:0000313" key="1">
    <source>
        <dbReference type="EMBL" id="KAJ0193501.1"/>
    </source>
</evidence>
<dbReference type="EMBL" id="NBSK02000008">
    <property type="protein sequence ID" value="KAJ0193501.1"/>
    <property type="molecule type" value="Genomic_DNA"/>
</dbReference>
<protein>
    <submittedName>
        <fullName evidence="1">Uncharacterized protein</fullName>
    </submittedName>
</protein>
<gene>
    <name evidence="1" type="ORF">LSAT_V11C800445680</name>
</gene>
<organism evidence="1 2">
    <name type="scientific">Lactuca sativa</name>
    <name type="common">Garden lettuce</name>
    <dbReference type="NCBI Taxonomy" id="4236"/>
    <lineage>
        <taxon>Eukaryota</taxon>
        <taxon>Viridiplantae</taxon>
        <taxon>Streptophyta</taxon>
        <taxon>Embryophyta</taxon>
        <taxon>Tracheophyta</taxon>
        <taxon>Spermatophyta</taxon>
        <taxon>Magnoliopsida</taxon>
        <taxon>eudicotyledons</taxon>
        <taxon>Gunneridae</taxon>
        <taxon>Pentapetalae</taxon>
        <taxon>asterids</taxon>
        <taxon>campanulids</taxon>
        <taxon>Asterales</taxon>
        <taxon>Asteraceae</taxon>
        <taxon>Cichorioideae</taxon>
        <taxon>Cichorieae</taxon>
        <taxon>Lactucinae</taxon>
        <taxon>Lactuca</taxon>
    </lineage>
</organism>